<comment type="caution">
    <text evidence="1">The sequence shown here is derived from an EMBL/GenBank/DDBJ whole genome shotgun (WGS) entry which is preliminary data.</text>
</comment>
<dbReference type="Proteomes" id="UP000284548">
    <property type="component" value="Unassembled WGS sequence"/>
</dbReference>
<sequence length="123" mass="14220">MCRYLNVTIGEKEFDEIKQGKVKILCLPCIPRWCHTLIDGVKIEGEPNQIKVKMINGEPHIQYGRSIYHIFKKIDYVQLFCRVGSQTRVLSKDCAGFSIETTQTKKGNGFIEYKPKNFVVHLK</sequence>
<name>A0A414YGK7_9BACT</name>
<dbReference type="EMBL" id="QRKB01000001">
    <property type="protein sequence ID" value="RHH85307.1"/>
    <property type="molecule type" value="Genomic_DNA"/>
</dbReference>
<protein>
    <submittedName>
        <fullName evidence="1">Uncharacterized protein</fullName>
    </submittedName>
</protein>
<accession>A0A414YGK7</accession>
<organism evidence="1 2">
    <name type="scientific">Segatella copri</name>
    <dbReference type="NCBI Taxonomy" id="165179"/>
    <lineage>
        <taxon>Bacteria</taxon>
        <taxon>Pseudomonadati</taxon>
        <taxon>Bacteroidota</taxon>
        <taxon>Bacteroidia</taxon>
        <taxon>Bacteroidales</taxon>
        <taxon>Prevotellaceae</taxon>
        <taxon>Segatella</taxon>
    </lineage>
</organism>
<proteinExistence type="predicted"/>
<evidence type="ECO:0000313" key="2">
    <source>
        <dbReference type="Proteomes" id="UP000284548"/>
    </source>
</evidence>
<reference evidence="1 2" key="1">
    <citation type="submission" date="2018-08" db="EMBL/GenBank/DDBJ databases">
        <title>A genome reference for cultivated species of the human gut microbiota.</title>
        <authorList>
            <person name="Zou Y."/>
            <person name="Xue W."/>
            <person name="Luo G."/>
        </authorList>
    </citation>
    <scope>NUCLEOTIDE SEQUENCE [LARGE SCALE GENOMIC DNA]</scope>
    <source>
        <strain evidence="1 2">AM16-54</strain>
    </source>
</reference>
<dbReference type="RefSeq" id="WP_118253183.1">
    <property type="nucleotide sequence ID" value="NZ_JAQEAK010000021.1"/>
</dbReference>
<gene>
    <name evidence="1" type="ORF">DW192_00845</name>
</gene>
<dbReference type="AlphaFoldDB" id="A0A414YGK7"/>
<evidence type="ECO:0000313" key="1">
    <source>
        <dbReference type="EMBL" id="RHH85307.1"/>
    </source>
</evidence>